<dbReference type="CDD" id="cd00088">
    <property type="entry name" value="HPT"/>
    <property type="match status" value="1"/>
</dbReference>
<dbReference type="AlphaFoldDB" id="A0A3D9H9H1"/>
<dbReference type="InterPro" id="IPR035965">
    <property type="entry name" value="PAS-like_dom_sf"/>
</dbReference>
<evidence type="ECO:0000256" key="7">
    <source>
        <dbReference type="SAM" id="Coils"/>
    </source>
</evidence>
<dbReference type="InterPro" id="IPR003594">
    <property type="entry name" value="HATPase_dom"/>
</dbReference>
<dbReference type="Pfam" id="PF01627">
    <property type="entry name" value="Hpt"/>
    <property type="match status" value="1"/>
</dbReference>
<dbReference type="PROSITE" id="PS50110">
    <property type="entry name" value="RESPONSE_REGULATORY"/>
    <property type="match status" value="1"/>
</dbReference>
<feature type="domain" description="PAS" evidence="10">
    <location>
        <begin position="9"/>
        <end position="80"/>
    </location>
</feature>
<dbReference type="SMART" id="SM00448">
    <property type="entry name" value="REC"/>
    <property type="match status" value="1"/>
</dbReference>
<reference evidence="13 14" key="1">
    <citation type="submission" date="2018-07" db="EMBL/GenBank/DDBJ databases">
        <title>Genomic Encyclopedia of Type Strains, Phase III (KMG-III): the genomes of soil and plant-associated and newly described type strains.</title>
        <authorList>
            <person name="Whitman W."/>
        </authorList>
    </citation>
    <scope>NUCLEOTIDE SEQUENCE [LARGE SCALE GENOMIC DNA]</scope>
    <source>
        <strain evidence="13 14">CECT 8488</strain>
    </source>
</reference>
<dbReference type="CDD" id="cd16922">
    <property type="entry name" value="HATPase_EvgS-ArcB-TorS-like"/>
    <property type="match status" value="1"/>
</dbReference>
<proteinExistence type="predicted"/>
<evidence type="ECO:0000256" key="6">
    <source>
        <dbReference type="PROSITE-ProRule" id="PRU00169"/>
    </source>
</evidence>
<keyword evidence="3 6" id="KW-0597">Phosphoprotein</keyword>
<dbReference type="SUPFAM" id="SSF55785">
    <property type="entry name" value="PYP-like sensor domain (PAS domain)"/>
    <property type="match status" value="2"/>
</dbReference>
<dbReference type="InterPro" id="IPR001610">
    <property type="entry name" value="PAC"/>
</dbReference>
<protein>
    <recommendedName>
        <fullName evidence="2">histidine kinase</fullName>
        <ecNumber evidence="2">2.7.13.3</ecNumber>
    </recommendedName>
</protein>
<dbReference type="PROSITE" id="PS50894">
    <property type="entry name" value="HPT"/>
    <property type="match status" value="1"/>
</dbReference>
<evidence type="ECO:0000313" key="13">
    <source>
        <dbReference type="EMBL" id="RED46127.1"/>
    </source>
</evidence>
<feature type="domain" description="Histidine kinase" evidence="8">
    <location>
        <begin position="277"/>
        <end position="502"/>
    </location>
</feature>
<organism evidence="13 14">
    <name type="scientific">Aestuariispira insulae</name>
    <dbReference type="NCBI Taxonomy" id="1461337"/>
    <lineage>
        <taxon>Bacteria</taxon>
        <taxon>Pseudomonadati</taxon>
        <taxon>Pseudomonadota</taxon>
        <taxon>Alphaproteobacteria</taxon>
        <taxon>Rhodospirillales</taxon>
        <taxon>Kiloniellaceae</taxon>
        <taxon>Aestuariispira</taxon>
    </lineage>
</organism>
<sequence length="779" mass="87199">MTEPKGKITTELLALVAKHSSTAVIILDRQDRILWANDAYEKLTGWPVHEITGKAPYEFLNAEGTDPEAIKRLANAVRDGTAAYETIRNKHRDGHAFWMRIEKEPVTDETGFVTHFISIERDVTDVMEQRNALAHSERILKDAIEALADGFVIYDADDRLVVCNERYREIYQTSADLMVEGAYFPDIIREGVRRGQYQDFTDEAEAEEWIKERLDRHNNPSNEPVEYETDDGRWIQIRECKTDNGEIVGIRTDVTQLKQAQLDAEASSKAKSDFLAHMSHELRSPLNAILGYAELTLNPEIAGSLPAEARHYVETIQKSGQHLMGLIGDILDLSKIEAGQLSLERVPFDLRHMMEELVSMMTLPARENNNRLELEMPDDLNYWITGDPVRVRQIVMNYISNAVKFTRDGLIRVCLKCIEESRKEVLLRFSVIDNGIGIPPEKQAQLFDAFIQADGSTTREYGGTGLGLAINRKLAEAMSGTVGLDSREHEGSSFHFEARFRKARQPVRKADGKGLANLPSMRLLLVEDIEINREMAKRMLEHQGHVITPAGNGLEAVQAVRENDFDAVLMDIHMPMMDGIEATNRIRMLDDPARRAVPIIALTADIAASNLEEYLKAGMNDCCSKPVDLKNLSQVLQKYAPVPGMAATTFIKADIPPPKPASAGNPNLLDRSRLLEVLRHIPDCLALFESQSEKNISAFKLDLANFEMGKLRAHAHALKGSSLNLGFKAMSGCCAEIETMLKDENQSAAVLEERIRELETLAQATLAAARKTADENHNP</sequence>
<dbReference type="GO" id="GO:0005524">
    <property type="term" value="F:ATP binding"/>
    <property type="evidence" value="ECO:0007669"/>
    <property type="project" value="UniProtKB-KW"/>
</dbReference>
<name>A0A3D9H9H1_9PROT</name>
<dbReference type="SUPFAM" id="SSF47384">
    <property type="entry name" value="Homodimeric domain of signal transducing histidine kinase"/>
    <property type="match status" value="1"/>
</dbReference>
<dbReference type="Pfam" id="PF00989">
    <property type="entry name" value="PAS"/>
    <property type="match status" value="1"/>
</dbReference>
<dbReference type="InterPro" id="IPR036890">
    <property type="entry name" value="HATPase_C_sf"/>
</dbReference>
<dbReference type="Pfam" id="PF02518">
    <property type="entry name" value="HATPase_c"/>
    <property type="match status" value="1"/>
</dbReference>
<dbReference type="CDD" id="cd00130">
    <property type="entry name" value="PAS"/>
    <property type="match status" value="2"/>
</dbReference>
<dbReference type="SUPFAM" id="SSF55874">
    <property type="entry name" value="ATPase domain of HSP90 chaperone/DNA topoisomerase II/histidine kinase"/>
    <property type="match status" value="1"/>
</dbReference>
<evidence type="ECO:0000259" key="11">
    <source>
        <dbReference type="PROSITE" id="PS50113"/>
    </source>
</evidence>
<evidence type="ECO:0000256" key="4">
    <source>
        <dbReference type="ARBA" id="ARBA00023012"/>
    </source>
</evidence>
<dbReference type="Gene3D" id="1.20.120.160">
    <property type="entry name" value="HPT domain"/>
    <property type="match status" value="1"/>
</dbReference>
<keyword evidence="14" id="KW-1185">Reference proteome</keyword>
<dbReference type="EMBL" id="QRDW01000010">
    <property type="protein sequence ID" value="RED46127.1"/>
    <property type="molecule type" value="Genomic_DNA"/>
</dbReference>
<accession>A0A3D9H9H1</accession>
<dbReference type="InterPro" id="IPR013767">
    <property type="entry name" value="PAS_fold"/>
</dbReference>
<evidence type="ECO:0000256" key="5">
    <source>
        <dbReference type="PROSITE-ProRule" id="PRU00110"/>
    </source>
</evidence>
<feature type="modified residue" description="Phosphohistidine" evidence="5">
    <location>
        <position position="716"/>
    </location>
</feature>
<comment type="catalytic activity">
    <reaction evidence="1">
        <text>ATP + protein L-histidine = ADP + protein N-phospho-L-histidine.</text>
        <dbReference type="EC" id="2.7.13.3"/>
    </reaction>
</comment>
<evidence type="ECO:0000259" key="9">
    <source>
        <dbReference type="PROSITE" id="PS50110"/>
    </source>
</evidence>
<dbReference type="InterPro" id="IPR011006">
    <property type="entry name" value="CheY-like_superfamily"/>
</dbReference>
<dbReference type="RefSeq" id="WP_115938060.1">
    <property type="nucleotide sequence ID" value="NZ_QRDW01000010.1"/>
</dbReference>
<dbReference type="SUPFAM" id="SSF47226">
    <property type="entry name" value="Histidine-containing phosphotransfer domain, HPT domain"/>
    <property type="match status" value="1"/>
</dbReference>
<comment type="caution">
    <text evidence="13">The sequence shown here is derived from an EMBL/GenBank/DDBJ whole genome shotgun (WGS) entry which is preliminary data.</text>
</comment>
<dbReference type="NCBIfam" id="TIGR00229">
    <property type="entry name" value="sensory_box"/>
    <property type="match status" value="1"/>
</dbReference>
<dbReference type="InterPro" id="IPR005467">
    <property type="entry name" value="His_kinase_dom"/>
</dbReference>
<dbReference type="Gene3D" id="3.40.50.2300">
    <property type="match status" value="1"/>
</dbReference>
<dbReference type="Gene3D" id="1.10.287.130">
    <property type="match status" value="1"/>
</dbReference>
<dbReference type="InterPro" id="IPR004358">
    <property type="entry name" value="Sig_transdc_His_kin-like_C"/>
</dbReference>
<gene>
    <name evidence="13" type="ORF">DFP90_11036</name>
</gene>
<dbReference type="PROSITE" id="PS50112">
    <property type="entry name" value="PAS"/>
    <property type="match status" value="1"/>
</dbReference>
<dbReference type="Pfam" id="PF12860">
    <property type="entry name" value="PAS_7"/>
    <property type="match status" value="1"/>
</dbReference>
<dbReference type="SMART" id="SM00091">
    <property type="entry name" value="PAS"/>
    <property type="match status" value="2"/>
</dbReference>
<dbReference type="InterPro" id="IPR036641">
    <property type="entry name" value="HPT_dom_sf"/>
</dbReference>
<evidence type="ECO:0000256" key="1">
    <source>
        <dbReference type="ARBA" id="ARBA00000085"/>
    </source>
</evidence>
<evidence type="ECO:0000259" key="8">
    <source>
        <dbReference type="PROSITE" id="PS50109"/>
    </source>
</evidence>
<feature type="domain" description="HPt" evidence="12">
    <location>
        <begin position="677"/>
        <end position="765"/>
    </location>
</feature>
<dbReference type="Pfam" id="PF00512">
    <property type="entry name" value="HisKA"/>
    <property type="match status" value="1"/>
</dbReference>
<dbReference type="SMART" id="SM00086">
    <property type="entry name" value="PAC"/>
    <property type="match status" value="1"/>
</dbReference>
<dbReference type="SUPFAM" id="SSF52172">
    <property type="entry name" value="CheY-like"/>
    <property type="match status" value="1"/>
</dbReference>
<keyword evidence="7" id="KW-0175">Coiled coil</keyword>
<dbReference type="CDD" id="cd00082">
    <property type="entry name" value="HisKA"/>
    <property type="match status" value="1"/>
</dbReference>
<dbReference type="EC" id="2.7.13.3" evidence="2"/>
<dbReference type="PROSITE" id="PS50113">
    <property type="entry name" value="PAC"/>
    <property type="match status" value="1"/>
</dbReference>
<dbReference type="FunFam" id="3.30.565.10:FF:000010">
    <property type="entry name" value="Sensor histidine kinase RcsC"/>
    <property type="match status" value="1"/>
</dbReference>
<dbReference type="InterPro" id="IPR000014">
    <property type="entry name" value="PAS"/>
</dbReference>
<dbReference type="GO" id="GO:0000155">
    <property type="term" value="F:phosphorelay sensor kinase activity"/>
    <property type="evidence" value="ECO:0007669"/>
    <property type="project" value="InterPro"/>
</dbReference>
<feature type="modified residue" description="4-aspartylphosphate" evidence="6">
    <location>
        <position position="571"/>
    </location>
</feature>
<dbReference type="InterPro" id="IPR003661">
    <property type="entry name" value="HisK_dim/P_dom"/>
</dbReference>
<feature type="coiled-coil region" evidence="7">
    <location>
        <begin position="734"/>
        <end position="768"/>
    </location>
</feature>
<dbReference type="InterPro" id="IPR001789">
    <property type="entry name" value="Sig_transdc_resp-reg_receiver"/>
</dbReference>
<dbReference type="SMART" id="SM00387">
    <property type="entry name" value="HATPase_c"/>
    <property type="match status" value="1"/>
</dbReference>
<evidence type="ECO:0000256" key="2">
    <source>
        <dbReference type="ARBA" id="ARBA00012438"/>
    </source>
</evidence>
<dbReference type="OrthoDB" id="9813151at2"/>
<dbReference type="Gene3D" id="3.30.565.10">
    <property type="entry name" value="Histidine kinase-like ATPase, C-terminal domain"/>
    <property type="match status" value="1"/>
</dbReference>
<keyword evidence="4" id="KW-0902">Two-component regulatory system</keyword>
<feature type="domain" description="PAC" evidence="11">
    <location>
        <begin position="80"/>
        <end position="135"/>
    </location>
</feature>
<evidence type="ECO:0000313" key="14">
    <source>
        <dbReference type="Proteomes" id="UP000256845"/>
    </source>
</evidence>
<dbReference type="PANTHER" id="PTHR45339">
    <property type="entry name" value="HYBRID SIGNAL TRANSDUCTION HISTIDINE KINASE J"/>
    <property type="match status" value="1"/>
</dbReference>
<dbReference type="GO" id="GO:0006355">
    <property type="term" value="P:regulation of DNA-templated transcription"/>
    <property type="evidence" value="ECO:0007669"/>
    <property type="project" value="InterPro"/>
</dbReference>
<evidence type="ECO:0000259" key="12">
    <source>
        <dbReference type="PROSITE" id="PS50894"/>
    </source>
</evidence>
<dbReference type="Proteomes" id="UP000256845">
    <property type="component" value="Unassembled WGS sequence"/>
</dbReference>
<dbReference type="PANTHER" id="PTHR45339:SF5">
    <property type="entry name" value="HISTIDINE KINASE"/>
    <property type="match status" value="1"/>
</dbReference>
<dbReference type="InterPro" id="IPR000700">
    <property type="entry name" value="PAS-assoc_C"/>
</dbReference>
<dbReference type="Pfam" id="PF00072">
    <property type="entry name" value="Response_reg"/>
    <property type="match status" value="1"/>
</dbReference>
<evidence type="ECO:0000256" key="3">
    <source>
        <dbReference type="ARBA" id="ARBA00022553"/>
    </source>
</evidence>
<dbReference type="PRINTS" id="PR00344">
    <property type="entry name" value="BCTRLSENSOR"/>
</dbReference>
<evidence type="ECO:0000259" key="10">
    <source>
        <dbReference type="PROSITE" id="PS50112"/>
    </source>
</evidence>
<dbReference type="Gene3D" id="3.30.450.20">
    <property type="entry name" value="PAS domain"/>
    <property type="match status" value="2"/>
</dbReference>
<dbReference type="InterPro" id="IPR036097">
    <property type="entry name" value="HisK_dim/P_sf"/>
</dbReference>
<dbReference type="InterPro" id="IPR008207">
    <property type="entry name" value="Sig_transdc_His_kin_Hpt_dom"/>
</dbReference>
<feature type="domain" description="Response regulatory" evidence="9">
    <location>
        <begin position="522"/>
        <end position="640"/>
    </location>
</feature>
<dbReference type="CDD" id="cd17546">
    <property type="entry name" value="REC_hyHK_CKI1_RcsC-like"/>
    <property type="match status" value="1"/>
</dbReference>
<dbReference type="GO" id="GO:0005886">
    <property type="term" value="C:plasma membrane"/>
    <property type="evidence" value="ECO:0007669"/>
    <property type="project" value="UniProtKB-SubCell"/>
</dbReference>
<dbReference type="PROSITE" id="PS50109">
    <property type="entry name" value="HIS_KIN"/>
    <property type="match status" value="1"/>
</dbReference>
<dbReference type="SMART" id="SM00388">
    <property type="entry name" value="HisKA"/>
    <property type="match status" value="1"/>
</dbReference>